<sequence length="90" mass="9617">GTLTSVDVGGGTNGGTKLLMISYVNADSDFSNTDCSNCRRPEVSAHGGTPVVAVMPLSRQVQVGRRLDRFIPGPHNHVMFANPSFWAPDM</sequence>
<feature type="non-terminal residue" evidence="1">
    <location>
        <position position="90"/>
    </location>
</feature>
<accession>A0AAD4BFW1</accession>
<evidence type="ECO:0000313" key="1">
    <source>
        <dbReference type="EMBL" id="KAF8428454.1"/>
    </source>
</evidence>
<reference evidence="1" key="2">
    <citation type="journal article" date="2020" name="Nat. Commun.">
        <title>Large-scale genome sequencing of mycorrhizal fungi provides insights into the early evolution of symbiotic traits.</title>
        <authorList>
            <person name="Miyauchi S."/>
            <person name="Kiss E."/>
            <person name="Kuo A."/>
            <person name="Drula E."/>
            <person name="Kohler A."/>
            <person name="Sanchez-Garcia M."/>
            <person name="Morin E."/>
            <person name="Andreopoulos B."/>
            <person name="Barry K.W."/>
            <person name="Bonito G."/>
            <person name="Buee M."/>
            <person name="Carver A."/>
            <person name="Chen C."/>
            <person name="Cichocki N."/>
            <person name="Clum A."/>
            <person name="Culley D."/>
            <person name="Crous P.W."/>
            <person name="Fauchery L."/>
            <person name="Girlanda M."/>
            <person name="Hayes R.D."/>
            <person name="Keri Z."/>
            <person name="LaButti K."/>
            <person name="Lipzen A."/>
            <person name="Lombard V."/>
            <person name="Magnuson J."/>
            <person name="Maillard F."/>
            <person name="Murat C."/>
            <person name="Nolan M."/>
            <person name="Ohm R.A."/>
            <person name="Pangilinan J."/>
            <person name="Pereira M.F."/>
            <person name="Perotto S."/>
            <person name="Peter M."/>
            <person name="Pfister S."/>
            <person name="Riley R."/>
            <person name="Sitrit Y."/>
            <person name="Stielow J.B."/>
            <person name="Szollosi G."/>
            <person name="Zifcakova L."/>
            <person name="Stursova M."/>
            <person name="Spatafora J.W."/>
            <person name="Tedersoo L."/>
            <person name="Vaario L.M."/>
            <person name="Yamada A."/>
            <person name="Yan M."/>
            <person name="Wang P."/>
            <person name="Xu J."/>
            <person name="Bruns T."/>
            <person name="Baldrian P."/>
            <person name="Vilgalys R."/>
            <person name="Dunand C."/>
            <person name="Henrissat B."/>
            <person name="Grigoriev I.V."/>
            <person name="Hibbett D."/>
            <person name="Nagy L.G."/>
            <person name="Martin F.M."/>
        </authorList>
    </citation>
    <scope>NUCLEOTIDE SEQUENCE</scope>
    <source>
        <strain evidence="1">BED1</strain>
    </source>
</reference>
<dbReference type="Proteomes" id="UP001194468">
    <property type="component" value="Unassembled WGS sequence"/>
</dbReference>
<gene>
    <name evidence="1" type="ORF">L210DRAFT_3320520</name>
</gene>
<name>A0AAD4BFW1_BOLED</name>
<keyword evidence="2" id="KW-1185">Reference proteome</keyword>
<reference evidence="1" key="1">
    <citation type="submission" date="2019-10" db="EMBL/GenBank/DDBJ databases">
        <authorList>
            <consortium name="DOE Joint Genome Institute"/>
            <person name="Kuo A."/>
            <person name="Miyauchi S."/>
            <person name="Kiss E."/>
            <person name="Drula E."/>
            <person name="Kohler A."/>
            <person name="Sanchez-Garcia M."/>
            <person name="Andreopoulos B."/>
            <person name="Barry K.W."/>
            <person name="Bonito G."/>
            <person name="Buee M."/>
            <person name="Carver A."/>
            <person name="Chen C."/>
            <person name="Cichocki N."/>
            <person name="Clum A."/>
            <person name="Culley D."/>
            <person name="Crous P.W."/>
            <person name="Fauchery L."/>
            <person name="Girlanda M."/>
            <person name="Hayes R."/>
            <person name="Keri Z."/>
            <person name="LaButti K."/>
            <person name="Lipzen A."/>
            <person name="Lombard V."/>
            <person name="Magnuson J."/>
            <person name="Maillard F."/>
            <person name="Morin E."/>
            <person name="Murat C."/>
            <person name="Nolan M."/>
            <person name="Ohm R."/>
            <person name="Pangilinan J."/>
            <person name="Pereira M."/>
            <person name="Perotto S."/>
            <person name="Peter M."/>
            <person name="Riley R."/>
            <person name="Sitrit Y."/>
            <person name="Stielow B."/>
            <person name="Szollosi G."/>
            <person name="Zifcakova L."/>
            <person name="Stursova M."/>
            <person name="Spatafora J.W."/>
            <person name="Tedersoo L."/>
            <person name="Vaario L.-M."/>
            <person name="Yamada A."/>
            <person name="Yan M."/>
            <person name="Wang P."/>
            <person name="Xu J."/>
            <person name="Bruns T."/>
            <person name="Baldrian P."/>
            <person name="Vilgalys R."/>
            <person name="Henrissat B."/>
            <person name="Grigoriev I.V."/>
            <person name="Hibbett D."/>
            <person name="Nagy L.G."/>
            <person name="Martin F.M."/>
        </authorList>
    </citation>
    <scope>NUCLEOTIDE SEQUENCE</scope>
    <source>
        <strain evidence="1">BED1</strain>
    </source>
</reference>
<organism evidence="1 2">
    <name type="scientific">Boletus edulis BED1</name>
    <dbReference type="NCBI Taxonomy" id="1328754"/>
    <lineage>
        <taxon>Eukaryota</taxon>
        <taxon>Fungi</taxon>
        <taxon>Dikarya</taxon>
        <taxon>Basidiomycota</taxon>
        <taxon>Agaricomycotina</taxon>
        <taxon>Agaricomycetes</taxon>
        <taxon>Agaricomycetidae</taxon>
        <taxon>Boletales</taxon>
        <taxon>Boletineae</taxon>
        <taxon>Boletaceae</taxon>
        <taxon>Boletoideae</taxon>
        <taxon>Boletus</taxon>
    </lineage>
</organism>
<evidence type="ECO:0000313" key="2">
    <source>
        <dbReference type="Proteomes" id="UP001194468"/>
    </source>
</evidence>
<dbReference type="EMBL" id="WHUW01000073">
    <property type="protein sequence ID" value="KAF8428454.1"/>
    <property type="molecule type" value="Genomic_DNA"/>
</dbReference>
<comment type="caution">
    <text evidence="1">The sequence shown here is derived from an EMBL/GenBank/DDBJ whole genome shotgun (WGS) entry which is preliminary data.</text>
</comment>
<dbReference type="AlphaFoldDB" id="A0AAD4BFW1"/>
<feature type="non-terminal residue" evidence="1">
    <location>
        <position position="1"/>
    </location>
</feature>
<proteinExistence type="predicted"/>
<protein>
    <submittedName>
        <fullName evidence="1">Uncharacterized protein</fullName>
    </submittedName>
</protein>